<evidence type="ECO:0000313" key="5">
    <source>
        <dbReference type="Proteomes" id="UP000004884"/>
    </source>
</evidence>
<feature type="region of interest" description="Disordered" evidence="1">
    <location>
        <begin position="933"/>
        <end position="962"/>
    </location>
</feature>
<evidence type="ECO:0000313" key="4">
    <source>
        <dbReference type="EMBL" id="EIK80831.1"/>
    </source>
</evidence>
<dbReference type="InterPro" id="IPR044055">
    <property type="entry name" value="RibLong"/>
</dbReference>
<comment type="caution">
    <text evidence="4">The sequence shown here is derived from an EMBL/GenBank/DDBJ whole genome shotgun (WGS) entry which is preliminary data.</text>
</comment>
<feature type="compositionally biased region" description="Low complexity" evidence="1">
    <location>
        <begin position="944"/>
        <end position="954"/>
    </location>
</feature>
<evidence type="ECO:0000256" key="1">
    <source>
        <dbReference type="SAM" id="MobiDB-lite"/>
    </source>
</evidence>
<feature type="domain" description="Long Rib" evidence="3">
    <location>
        <begin position="613"/>
        <end position="690"/>
    </location>
</feature>
<sequence>MLPAKFASFASRVCSIAQTVFSVSNTDNANSVADAPDGSDSTYYSTRPDSDYHSAPIYSYSNMQVNSSSYSLSSSSSSSFENDSLSSYVGKTARKSHIFRNMILAIIVTFATIVTMLIVPPVTQANAASVWWDYAGNGYVAATTEDNKGRKDEEHTYDAADAFRDMRIEDPVIEKENGRTKVTYKIIFNRNAEFARQLDSGEMQPKGNKPKDGAAYLGRPILSLFLPKGLDKSSILVKRYWEGSSGKINIGETSAQLVREDQDDMRVGTLKTFGGKWSAWTYTKDPSDSGQLNGFNDSWNDNLGPSSGDNGVGGGLPNPYKYSRLQGNPEDCQYSMCEIKKWNDRNLFETMFASWEWNNDRRYTWIVTAYLANGYTEKDVYTKMPVAAGFRSNYRRNKYAVFGPFDTDGDGIPDYVEHLHNMNPKGVNDIDYPQYNDSMLKDYGKDNVPLTTYGRPVTVKPLIKTGKWVGDSSKGKFVYDGKTSTDLPDDIGIRYSIVNKSDSSIQTVNSPNKMPEGSVYINPNSGYITYNPRKSDKYKTFTFGTKITYPNPELYNCNNSKTLEYTHDMKVKVIPQSWIYNPVYETLENVEPTAKNAYTNPPASAKDPNKLKNVIIQEGQLPRGTSFVLKKYTKKLGDSTIDISDNVLSWSKIENNDSNTGRVHFTPGKVDQGKSKQTPVLVTYPDGSTSAEPDSANEGAPVYAKVTVKKIIAGQGDLHLAINKGNDNYSLSGIGVDSNRPLNLTINEQMKPNLILDSWSNVNQGKIVFRSICYEEKNNNTVNHTFIKTSSDSFNGLHLGDPVQWERASEKQEALCTKDNLKCETNKYLYKKDYEKDTMERSRATISGTPISKGTFGCRVFAFHQGSDLLQKFDDSAKSSPSLMKDYNSGDMASSLFRFTVYSLSHRYNPSYVPITARAGNFTDSTKVIDGKVYKNTTSSPTSQKNANNANKNQGDVKQGALPDGTWFELKKYKTGDNKLDWADWEPENQSNKPKSGNKGNDSSQGSGDRFGKVTFRPHKWMEDGDYNQPVIVHYPDGSTSEDMDSGNLGNPVYAKVHVVRETPRDGDLKLHILGSNEYKKNKKIQDKLVDSWSTYKPGLIYQRMICYEKDAKNGKAKSNSYSLGGINGLTLVGPGNASSPKQWLHATDNALRKKCNKSNGSGCNISDYLYDYDVNANGNNETTERTNGYIKGTPKNYGDFVCEVYSIKDLVVKGKHGKLQDKFDGIVKKYLSSGNVFDQIKTVLNNKTNANNPELDTVNGIDWSVSTLNISVHPDAYYYNPVYELSNVEAGNGVKSKSPTSKKPSEQDTASDPDYTQSDAYEAIKEEALPAGTWYEIKKISRKVVDKQDTNKFTLKQEQETWSQFESGDDNVKRDKNGNPELKDNKKQPASKGATNKGSVTFRPSKWQDAGEYWAEVVVHYPDGSTSEDAEAANNQFHKTKNVKNTTNPVYAPVDVTRQNVGNGDLHLNVYKQYENGKFTGPVDSVNGIVVMKGVGLLKDMGIDSWSTVKPEGITLRALCRDDSDEARKSTAHTWSEDLDNLFFKLNWQKSWDHADFQQQETCRKSGKKGDGCNPEGKYLLFDSTGGTMERASGTITSSKAPTKSGKYYCVVLAMKLTDLGKYKNAIKNSKISVTNNDFAKAIGFTDTEGIDYAAKFFPVHVVEPFKLPKTGGMNWNVLLGAFAVIGTGVMAAGFFLDQTKWGRAMLEALLRKTLIKDFICKTAKKLLALRRRSERWRC</sequence>
<feature type="transmembrane region" description="Helical" evidence="2">
    <location>
        <begin position="98"/>
        <end position="119"/>
    </location>
</feature>
<feature type="compositionally biased region" description="Basic and acidic residues" evidence="1">
    <location>
        <begin position="1371"/>
        <end position="1388"/>
    </location>
</feature>
<feature type="compositionally biased region" description="Polar residues" evidence="1">
    <location>
        <begin position="988"/>
        <end position="1007"/>
    </location>
</feature>
<name>I4LV41_GARVA</name>
<proteinExistence type="predicted"/>
<evidence type="ECO:0000256" key="2">
    <source>
        <dbReference type="SAM" id="Phobius"/>
    </source>
</evidence>
<keyword evidence="2" id="KW-1133">Transmembrane helix</keyword>
<feature type="region of interest" description="Disordered" evidence="1">
    <location>
        <begin position="980"/>
        <end position="1013"/>
    </location>
</feature>
<feature type="region of interest" description="Disordered" evidence="1">
    <location>
        <begin position="293"/>
        <end position="320"/>
    </location>
</feature>
<reference evidence="4 5" key="1">
    <citation type="journal article" date="2012" name="J. Bacteriol.">
        <title>Comparative Genomic Analyses of 17 Clinical Isolates of Gardnerella vaginalis Provide Evidence of Multiple Genetically Isolated Clades Consistent with Subspeciation into Genovars.</title>
        <authorList>
            <person name="Ahmed A."/>
            <person name="Earl J."/>
            <person name="Retchless A."/>
            <person name="Hillier S."/>
            <person name="Rabe L."/>
            <person name="Cherpes T."/>
            <person name="Powell E."/>
            <person name="Janto B."/>
            <person name="Eutsey R."/>
            <person name="Hiller N.L."/>
            <person name="Boissy R."/>
            <person name="Dahlgreen M."/>
            <person name="Hall B."/>
            <person name="Costerton J."/>
            <person name="Post J.C."/>
            <person name="Hu F."/>
            <person name="Ehrlich G."/>
        </authorList>
    </citation>
    <scope>NUCLEOTIDE SEQUENCE [LARGE SCALE GENOMIC DNA]</scope>
    <source>
        <strain evidence="4 5">1400E</strain>
    </source>
</reference>
<keyword evidence="2" id="KW-0812">Transmembrane</keyword>
<feature type="region of interest" description="Disordered" evidence="1">
    <location>
        <begin position="1292"/>
        <end position="1316"/>
    </location>
</feature>
<evidence type="ECO:0000259" key="3">
    <source>
        <dbReference type="Pfam" id="PF18957"/>
    </source>
</evidence>
<protein>
    <recommendedName>
        <fullName evidence="3">Long Rib domain-containing protein</fullName>
    </recommendedName>
</protein>
<feature type="region of interest" description="Disordered" evidence="1">
    <location>
        <begin position="1361"/>
        <end position="1404"/>
    </location>
</feature>
<dbReference type="EMBL" id="ADER01000020">
    <property type="protein sequence ID" value="EIK80831.1"/>
    <property type="molecule type" value="Genomic_DNA"/>
</dbReference>
<dbReference type="Proteomes" id="UP000004884">
    <property type="component" value="Unassembled WGS sequence"/>
</dbReference>
<organism evidence="4 5">
    <name type="scientific">Gardnerella vaginalis 1400E</name>
    <dbReference type="NCBI Taxonomy" id="698956"/>
    <lineage>
        <taxon>Bacteria</taxon>
        <taxon>Bacillati</taxon>
        <taxon>Actinomycetota</taxon>
        <taxon>Actinomycetes</taxon>
        <taxon>Bifidobacteriales</taxon>
        <taxon>Bifidobacteriaceae</taxon>
        <taxon>Gardnerella</taxon>
    </lineage>
</organism>
<feature type="transmembrane region" description="Helical" evidence="2">
    <location>
        <begin position="1677"/>
        <end position="1698"/>
    </location>
</feature>
<keyword evidence="2" id="KW-0472">Membrane</keyword>
<feature type="region of interest" description="Disordered" evidence="1">
    <location>
        <begin position="656"/>
        <end position="675"/>
    </location>
</feature>
<accession>I4LV41</accession>
<dbReference type="PATRIC" id="fig|698956.3.peg.782"/>
<gene>
    <name evidence="4" type="ORF">CGSMWGv1400E_04035</name>
</gene>
<dbReference type="RefSeq" id="WP_004124787.1">
    <property type="nucleotide sequence ID" value="NZ_ADER01000020.1"/>
</dbReference>
<dbReference type="Pfam" id="PF18957">
    <property type="entry name" value="RibLong"/>
    <property type="match status" value="1"/>
</dbReference>